<keyword evidence="1" id="KW-0378">Hydrolase</keyword>
<evidence type="ECO:0000259" key="3">
    <source>
        <dbReference type="SMART" id="SM00047"/>
    </source>
</evidence>
<feature type="compositionally biased region" description="Low complexity" evidence="2">
    <location>
        <begin position="459"/>
        <end position="481"/>
    </location>
</feature>
<dbReference type="PANTHER" id="PTHR33308:SF9">
    <property type="entry name" value="PEPTIDOGLYCAN HYDROLASE FLGJ"/>
    <property type="match status" value="1"/>
</dbReference>
<feature type="region of interest" description="Disordered" evidence="2">
    <location>
        <begin position="118"/>
        <end position="150"/>
    </location>
</feature>
<dbReference type="RefSeq" id="WP_015936366.1">
    <property type="nucleotide sequence ID" value="NC_011886.1"/>
</dbReference>
<sequence length="1050" mass="111193">MEDYNVAQLFAINGNGEAHQEHPGWPVKQDVFSLQDQPGSGAGFTEDFGADGGAGDQGEGFGAASGTAETEWPGTAEDYDALSWGGHEDLAFQQWAGTPDLQESPSDGGASTWEVQEDFAAGSPGPDTETGMAPAPGAYSEDQPGTMPPGRLVVDRLPLLRTHKGTAPDLLLKWNSMPQGTTAVDVVVHLHGYSGRRAAMSIVRDKEPASGLDFADPEQPGTAGRTTPTLAVLPRGHYFGGNSGSGYSFPALTKAGALQQLVATAIDAFNKQTGSSASQGKLIITAHSGGGAPLMAILRHTDPDEVHTFDALYSDPSALIAWARRRVAAGSGALRVVFRAGEPTARNSERVAKSLKTLGAGAPFRVESTRVPHNDIPRKFGWRLLADPSAALPGTTAREAETDGEDLYFAETGWRFGEDSAAEADPGEAYDAGASFEEEAGAVVLSDARQGEAEPAATESDGFAGDSSGEASFSESSAGETAGREAGEAEAGEAEAAEWQLAAEQSEAEDIGEHEVFPSGASLGTTSGRTGEGEEHWDPNNTGLPLYETGPALRGRKLSPNFTVGELVFSGNQYAEKARISPALVAALQKLRDRVGRPVRITSGYRSWERNVAVYRNAKPPKKPTLSRHCSGQAADVTVAGMSGLEIAKAAVDVLGDGIGVGIGAGFAHVDVRGKWTAWTYLSGSAGTAALAAINAHRTARKAAPAPVPAPQSSDRAAGRVVRGTFVRCATGAQPGARAMADQWKRLTGRQAGTFNCRKTEAGTPSLHGEGRSVDLYARVDRPAEKAQAEAYVAWMQSNAVELQVAYIIWNHNQWSWARRADGWRPYTQPNKHTDHIHVDLSWEGARNPSPLFSAGVPGLGGGQAPAPPNPAPPNPAPKPGGNVPAHVREFVSRYSPDARRGQQASGVPWLVTLGQAALESGWGKKAPRFNFFGIKAKATIPESQRQLLLTREVLGHPNGKFPQVISVTPRPDGKYNYVVLDWFRAYQSAEESFADHGSFLRRNSRYRPAFEHTADPYAFARAVAAAGYATDPSYAATLTSVMRLIERAA</sequence>
<dbReference type="GO" id="GO:0004040">
    <property type="term" value="F:amidase activity"/>
    <property type="evidence" value="ECO:0007669"/>
    <property type="project" value="InterPro"/>
</dbReference>
<proteinExistence type="predicted"/>
<dbReference type="SMART" id="SM00047">
    <property type="entry name" value="LYZ2"/>
    <property type="match status" value="1"/>
</dbReference>
<dbReference type="Pfam" id="PF08291">
    <property type="entry name" value="Peptidase_M15_3"/>
    <property type="match status" value="1"/>
</dbReference>
<dbReference type="InterPro" id="IPR002901">
    <property type="entry name" value="MGlyc_endo_b_GlcNAc-like_dom"/>
</dbReference>
<dbReference type="Gene3D" id="3.30.1380.10">
    <property type="match status" value="1"/>
</dbReference>
<dbReference type="Pfam" id="PF26571">
    <property type="entry name" value="VldE"/>
    <property type="match status" value="1"/>
</dbReference>
<dbReference type="CAZy" id="GH73">
    <property type="family name" value="Glycoside Hydrolase Family 73"/>
</dbReference>
<evidence type="ECO:0000256" key="2">
    <source>
        <dbReference type="SAM" id="MobiDB-lite"/>
    </source>
</evidence>
<dbReference type="Gene3D" id="1.10.530.10">
    <property type="match status" value="1"/>
</dbReference>
<accession>B8HEA8</accession>
<name>B8HEA8_PSECP</name>
<dbReference type="STRING" id="452863.Achl_1152"/>
<feature type="region of interest" description="Disordered" evidence="2">
    <location>
        <begin position="447"/>
        <end position="542"/>
    </location>
</feature>
<feature type="region of interest" description="Disordered" evidence="2">
    <location>
        <begin position="35"/>
        <end position="72"/>
    </location>
</feature>
<organism evidence="4 5">
    <name type="scientific">Pseudarthrobacter chlorophenolicus (strain ATCC 700700 / DSM 12829 / CIP 107037 / JCM 12360 / KCTC 9906 / NCIMB 13794 / A6)</name>
    <name type="common">Arthrobacter chlorophenolicus</name>
    <dbReference type="NCBI Taxonomy" id="452863"/>
    <lineage>
        <taxon>Bacteria</taxon>
        <taxon>Bacillati</taxon>
        <taxon>Actinomycetota</taxon>
        <taxon>Actinomycetes</taxon>
        <taxon>Micrococcales</taxon>
        <taxon>Micrococcaceae</taxon>
        <taxon>Pseudarthrobacter</taxon>
    </lineage>
</organism>
<evidence type="ECO:0000313" key="4">
    <source>
        <dbReference type="EMBL" id="ACL39143.1"/>
    </source>
</evidence>
<dbReference type="EMBL" id="CP001341">
    <property type="protein sequence ID" value="ACL39143.1"/>
    <property type="molecule type" value="Genomic_DNA"/>
</dbReference>
<dbReference type="SUPFAM" id="SSF55166">
    <property type="entry name" value="Hedgehog/DD-peptidase"/>
    <property type="match status" value="1"/>
</dbReference>
<dbReference type="Pfam" id="PF01832">
    <property type="entry name" value="Glucosaminidase"/>
    <property type="match status" value="1"/>
</dbReference>
<dbReference type="eggNOG" id="COG1705">
    <property type="taxonomic scope" value="Bacteria"/>
</dbReference>
<dbReference type="eggNOG" id="COG3108">
    <property type="taxonomic scope" value="Bacteria"/>
</dbReference>
<dbReference type="InterPro" id="IPR051056">
    <property type="entry name" value="Glycosyl_Hydrolase_73"/>
</dbReference>
<feature type="domain" description="Mannosyl-glycoprotein endo-beta-N-acetylglucosamidase-like" evidence="3">
    <location>
        <begin position="883"/>
        <end position="1047"/>
    </location>
</feature>
<dbReference type="InterPro" id="IPR058593">
    <property type="entry name" value="ARB_07466-like_C"/>
</dbReference>
<feature type="compositionally biased region" description="Gly residues" evidence="2">
    <location>
        <begin position="50"/>
        <end position="63"/>
    </location>
</feature>
<dbReference type="InterPro" id="IPR013230">
    <property type="entry name" value="Peptidase_M15A_C"/>
</dbReference>
<evidence type="ECO:0000256" key="1">
    <source>
        <dbReference type="ARBA" id="ARBA00022801"/>
    </source>
</evidence>
<evidence type="ECO:0000313" key="5">
    <source>
        <dbReference type="Proteomes" id="UP000002505"/>
    </source>
</evidence>
<dbReference type="KEGG" id="ach:Achl_1152"/>
<gene>
    <name evidence="4" type="ordered locus">Achl_1152</name>
</gene>
<dbReference type="HOGENOM" id="CLU_290970_0_0_11"/>
<dbReference type="InterPro" id="IPR009045">
    <property type="entry name" value="Zn_M74/Hedgehog-like"/>
</dbReference>
<keyword evidence="5" id="KW-1185">Reference proteome</keyword>
<feature type="compositionally biased region" description="Pro residues" evidence="2">
    <location>
        <begin position="866"/>
        <end position="879"/>
    </location>
</feature>
<feature type="region of interest" description="Disordered" evidence="2">
    <location>
        <begin position="855"/>
        <end position="882"/>
    </location>
</feature>
<reference evidence="4" key="1">
    <citation type="submission" date="2009-01" db="EMBL/GenBank/DDBJ databases">
        <title>Complete sequence of chromosome of Arthrobacter chlorophenolicus A6.</title>
        <authorList>
            <consortium name="US DOE Joint Genome Institute"/>
            <person name="Lucas S."/>
            <person name="Copeland A."/>
            <person name="Lapidus A."/>
            <person name="Glavina del Rio T."/>
            <person name="Tice H."/>
            <person name="Bruce D."/>
            <person name="Goodwin L."/>
            <person name="Pitluck S."/>
            <person name="Goltsman E."/>
            <person name="Clum A."/>
            <person name="Larimer F."/>
            <person name="Land M."/>
            <person name="Hauser L."/>
            <person name="Kyrpides N."/>
            <person name="Mikhailova N."/>
            <person name="Jansson J."/>
            <person name="Richardson P."/>
        </authorList>
    </citation>
    <scope>NUCLEOTIDE SEQUENCE [LARGE SCALE GENOMIC DNA]</scope>
    <source>
        <strain evidence="4">A6</strain>
    </source>
</reference>
<dbReference type="AlphaFoldDB" id="B8HEA8"/>
<dbReference type="PANTHER" id="PTHR33308">
    <property type="entry name" value="PEPTIDOGLYCAN HYDROLASE FLGJ"/>
    <property type="match status" value="1"/>
</dbReference>
<protein>
    <submittedName>
        <fullName evidence="4">Peptidase M15A</fullName>
    </submittedName>
</protein>
<dbReference type="Proteomes" id="UP000002505">
    <property type="component" value="Chromosome"/>
</dbReference>